<feature type="domain" description="Glycosyltransferase family 18 catalytic" evidence="15">
    <location>
        <begin position="329"/>
        <end position="453"/>
    </location>
</feature>
<dbReference type="InterPro" id="IPR052105">
    <property type="entry name" value="MGAT5_Glycosyltransferase"/>
</dbReference>
<keyword evidence="10" id="KW-0333">Golgi apparatus</keyword>
<dbReference type="GO" id="GO:0006487">
    <property type="term" value="P:protein N-linked glycosylation"/>
    <property type="evidence" value="ECO:0007669"/>
    <property type="project" value="TreeGrafter"/>
</dbReference>
<evidence type="ECO:0000256" key="7">
    <source>
        <dbReference type="ARBA" id="ARBA00022692"/>
    </source>
</evidence>
<dbReference type="STRING" id="68775.A0A5C3M825"/>
<evidence type="ECO:0000256" key="13">
    <source>
        <dbReference type="ARBA" id="ARBA00048243"/>
    </source>
</evidence>
<evidence type="ECO:0000256" key="14">
    <source>
        <dbReference type="SAM" id="Phobius"/>
    </source>
</evidence>
<comment type="similarity">
    <text evidence="3">Belongs to the glycosyltransferase 18 family.</text>
</comment>
<evidence type="ECO:0000256" key="12">
    <source>
        <dbReference type="ARBA" id="ARBA00023180"/>
    </source>
</evidence>
<dbReference type="PANTHER" id="PTHR15075:SF2">
    <property type="entry name" value="ALPHA-1,6-MANNOSYLGLYCOPROTEIN 6-BETA-N-ACETYLGLUCOSAMINYLTRANSFERASE"/>
    <property type="match status" value="1"/>
</dbReference>
<keyword evidence="12" id="KW-0325">Glycoprotein</keyword>
<dbReference type="Pfam" id="PF15024">
    <property type="entry name" value="Glyco_transf_18"/>
    <property type="match status" value="1"/>
</dbReference>
<evidence type="ECO:0000256" key="3">
    <source>
        <dbReference type="ARBA" id="ARBA00007477"/>
    </source>
</evidence>
<dbReference type="Proteomes" id="UP000308652">
    <property type="component" value="Unassembled WGS sequence"/>
</dbReference>
<keyword evidence="11 14" id="KW-0472">Membrane</keyword>
<evidence type="ECO:0000256" key="1">
    <source>
        <dbReference type="ARBA" id="ARBA00004323"/>
    </source>
</evidence>
<reference evidence="16 17" key="1">
    <citation type="journal article" date="2019" name="Nat. Ecol. Evol.">
        <title>Megaphylogeny resolves global patterns of mushroom evolution.</title>
        <authorList>
            <person name="Varga T."/>
            <person name="Krizsan K."/>
            <person name="Foldi C."/>
            <person name="Dima B."/>
            <person name="Sanchez-Garcia M."/>
            <person name="Sanchez-Ramirez S."/>
            <person name="Szollosi G.J."/>
            <person name="Szarkandi J.G."/>
            <person name="Papp V."/>
            <person name="Albert L."/>
            <person name="Andreopoulos W."/>
            <person name="Angelini C."/>
            <person name="Antonin V."/>
            <person name="Barry K.W."/>
            <person name="Bougher N.L."/>
            <person name="Buchanan P."/>
            <person name="Buyck B."/>
            <person name="Bense V."/>
            <person name="Catcheside P."/>
            <person name="Chovatia M."/>
            <person name="Cooper J."/>
            <person name="Damon W."/>
            <person name="Desjardin D."/>
            <person name="Finy P."/>
            <person name="Geml J."/>
            <person name="Haridas S."/>
            <person name="Hughes K."/>
            <person name="Justo A."/>
            <person name="Karasinski D."/>
            <person name="Kautmanova I."/>
            <person name="Kiss B."/>
            <person name="Kocsube S."/>
            <person name="Kotiranta H."/>
            <person name="LaButti K.M."/>
            <person name="Lechner B.E."/>
            <person name="Liimatainen K."/>
            <person name="Lipzen A."/>
            <person name="Lukacs Z."/>
            <person name="Mihaltcheva S."/>
            <person name="Morgado L.N."/>
            <person name="Niskanen T."/>
            <person name="Noordeloos M.E."/>
            <person name="Ohm R.A."/>
            <person name="Ortiz-Santana B."/>
            <person name="Ovrebo C."/>
            <person name="Racz N."/>
            <person name="Riley R."/>
            <person name="Savchenko A."/>
            <person name="Shiryaev A."/>
            <person name="Soop K."/>
            <person name="Spirin V."/>
            <person name="Szebenyi C."/>
            <person name="Tomsovsky M."/>
            <person name="Tulloss R.E."/>
            <person name="Uehling J."/>
            <person name="Grigoriev I.V."/>
            <person name="Vagvolgyi C."/>
            <person name="Papp T."/>
            <person name="Martin F.M."/>
            <person name="Miettinen O."/>
            <person name="Hibbett D.S."/>
            <person name="Nagy L.G."/>
        </authorList>
    </citation>
    <scope>NUCLEOTIDE SEQUENCE [LARGE SCALE GENOMIC DNA]</scope>
    <source>
        <strain evidence="16 17">CBS 166.37</strain>
    </source>
</reference>
<dbReference type="AlphaFoldDB" id="A0A5C3M825"/>
<comment type="subcellular location">
    <subcellularLocation>
        <location evidence="1">Golgi apparatus membrane</location>
        <topology evidence="1">Single-pass type II membrane protein</topology>
    </subcellularLocation>
</comment>
<accession>A0A5C3M825</accession>
<dbReference type="GO" id="GO:0000139">
    <property type="term" value="C:Golgi membrane"/>
    <property type="evidence" value="ECO:0007669"/>
    <property type="project" value="UniProtKB-SubCell"/>
</dbReference>
<keyword evidence="7 14" id="KW-0812">Transmembrane</keyword>
<keyword evidence="9 14" id="KW-1133">Transmembrane helix</keyword>
<dbReference type="GO" id="GO:0030144">
    <property type="term" value="F:alpha-1,6-mannosylglycoprotein 6-beta-N-acetylglucosaminyltransferase activity"/>
    <property type="evidence" value="ECO:0007669"/>
    <property type="project" value="UniProtKB-EC"/>
</dbReference>
<dbReference type="EC" id="2.4.1.155" evidence="4"/>
<evidence type="ECO:0000256" key="4">
    <source>
        <dbReference type="ARBA" id="ARBA00012671"/>
    </source>
</evidence>
<evidence type="ECO:0000313" key="16">
    <source>
        <dbReference type="EMBL" id="TFK41539.1"/>
    </source>
</evidence>
<organism evidence="16 17">
    <name type="scientific">Crucibulum laeve</name>
    <dbReference type="NCBI Taxonomy" id="68775"/>
    <lineage>
        <taxon>Eukaryota</taxon>
        <taxon>Fungi</taxon>
        <taxon>Dikarya</taxon>
        <taxon>Basidiomycota</taxon>
        <taxon>Agaricomycotina</taxon>
        <taxon>Agaricomycetes</taxon>
        <taxon>Agaricomycetidae</taxon>
        <taxon>Agaricales</taxon>
        <taxon>Agaricineae</taxon>
        <taxon>Nidulariaceae</taxon>
        <taxon>Crucibulum</taxon>
    </lineage>
</organism>
<protein>
    <recommendedName>
        <fullName evidence="4">alpha-1,6-mannosyl-glycoprotein 6-beta-N-acetylglucosaminyltransferase</fullName>
        <ecNumber evidence="4">2.4.1.155</ecNumber>
    </recommendedName>
</protein>
<dbReference type="PANTHER" id="PTHR15075">
    <property type="entry name" value="ALPHA-MANNOSIDE BETA-1,6-N-ACETYLGLUCOSAMINYLTRANSFERASE"/>
    <property type="match status" value="1"/>
</dbReference>
<dbReference type="UniPathway" id="UPA00378"/>
<proteinExistence type="inferred from homology"/>
<evidence type="ECO:0000256" key="11">
    <source>
        <dbReference type="ARBA" id="ARBA00023136"/>
    </source>
</evidence>
<evidence type="ECO:0000313" key="17">
    <source>
        <dbReference type="Proteomes" id="UP000308652"/>
    </source>
</evidence>
<evidence type="ECO:0000256" key="2">
    <source>
        <dbReference type="ARBA" id="ARBA00004922"/>
    </source>
</evidence>
<comment type="pathway">
    <text evidence="2">Protein modification; protein glycosylation.</text>
</comment>
<sequence>MRLKQSAQVFLILGSLFCITTLLYFVGTHTEAGNRQLARLTLKFGDRLDQILPFKDKDPPSPYTSAASKLESLFSPPHPSVKIGGYHQWNAQSMRDLDSCILLDNCGPNQKKVALLAAHWFEESLIRGFRGGEGIWAMSVYKNLHRLGYTTLFATSYEEALYIYRSMPDLIKVVIRNQAGLCHLDPQCIKSPSNPTGIPAWKLFEFEYFPQLGGQHDKSRMQGKWILSAMPAAEWHKGNDPIQYIGFAIEDDCAKMPVVPLSERPNRLWMLMKEIVYVYHDDFAWNRSYFPLAAKELEIQFIGGWGFDQKYHWDPEKDGLMADIEDRAKGVINLGHMKQEDFFRQVSLSRVMVGMGWPLWSPSPFNSLCQGVPFLNPVLQWDENDPWNKKKWYSQNPTIAEFDEPYVYHVHRGDYDGFINAIKKASTTPIEPFIPEFMTEKALQGRLMMLMETDWRAEAVVLLKERLTQPGSFTFEI</sequence>
<evidence type="ECO:0000256" key="10">
    <source>
        <dbReference type="ARBA" id="ARBA00023034"/>
    </source>
</evidence>
<evidence type="ECO:0000256" key="8">
    <source>
        <dbReference type="ARBA" id="ARBA00022968"/>
    </source>
</evidence>
<keyword evidence="8" id="KW-0735">Signal-anchor</keyword>
<name>A0A5C3M825_9AGAR</name>
<comment type="catalytic activity">
    <reaction evidence="13">
        <text>N(4)-{beta-D-GlcNAc-(1-&gt;2)-[beta-D-GlcNAc-(1-&gt;4)]-alpha-D-Man-(1-&gt;3)-[beta-D-GlcNAc-(1-&gt;2)-alpha-D-Man-(1-&gt;6)]-beta-D-Man-(1-&gt;4)-beta-D-GlcNAc-(1-&gt;4)-beta-D-GlcNAc}-L-asparaginyl-[protein] + UDP-N-acetyl-alpha-D-glucosamine = N(4)-{beta-D-GlcNAc-(1-&gt;2)-[beta-D-GlcNAc-(1-&gt;4)]-alpha-D-Man-(1-&gt;3)-[beta-D-GlcNAc-(1-&gt;2)-[beta-D-GlcNAc-(1-&gt;6)]-alpha-D-Man-(1-&gt;6)]-beta-D-Man-(1-&gt;4)-beta-D-GlcNAc-(1-&gt;4)-beta-D-GlcNAc}-L-asparaginyl-[protein] + UDP + H(+)</text>
        <dbReference type="Rhea" id="RHEA:16921"/>
        <dbReference type="Rhea" id="RHEA-COMP:14374"/>
        <dbReference type="Rhea" id="RHEA-COMP:14377"/>
        <dbReference type="ChEBI" id="CHEBI:15378"/>
        <dbReference type="ChEBI" id="CHEBI:57705"/>
        <dbReference type="ChEBI" id="CHEBI:58223"/>
        <dbReference type="ChEBI" id="CHEBI:139507"/>
        <dbReference type="ChEBI" id="CHEBI:139510"/>
        <dbReference type="EC" id="2.4.1.155"/>
    </reaction>
</comment>
<evidence type="ECO:0000259" key="15">
    <source>
        <dbReference type="Pfam" id="PF15024"/>
    </source>
</evidence>
<gene>
    <name evidence="16" type="ORF">BDQ12DRAFT_678154</name>
</gene>
<keyword evidence="6" id="KW-0808">Transferase</keyword>
<evidence type="ECO:0000256" key="9">
    <source>
        <dbReference type="ARBA" id="ARBA00022989"/>
    </source>
</evidence>
<dbReference type="EMBL" id="ML213594">
    <property type="protein sequence ID" value="TFK41539.1"/>
    <property type="molecule type" value="Genomic_DNA"/>
</dbReference>
<evidence type="ECO:0000256" key="5">
    <source>
        <dbReference type="ARBA" id="ARBA00022676"/>
    </source>
</evidence>
<keyword evidence="17" id="KW-1185">Reference proteome</keyword>
<evidence type="ECO:0000256" key="6">
    <source>
        <dbReference type="ARBA" id="ARBA00022679"/>
    </source>
</evidence>
<feature type="transmembrane region" description="Helical" evidence="14">
    <location>
        <begin position="7"/>
        <end position="27"/>
    </location>
</feature>
<dbReference type="InterPro" id="IPR026116">
    <property type="entry name" value="GT18_cat"/>
</dbReference>
<keyword evidence="5" id="KW-0328">Glycosyltransferase</keyword>
<dbReference type="OrthoDB" id="2113294at2759"/>